<proteinExistence type="predicted"/>
<reference evidence="1" key="1">
    <citation type="journal article" date="2023" name="G3 (Bethesda)">
        <title>A reference genome for the long-term kleptoplast-retaining sea slug Elysia crispata morphotype clarki.</title>
        <authorList>
            <person name="Eastman K.E."/>
            <person name="Pendleton A.L."/>
            <person name="Shaikh M.A."/>
            <person name="Suttiyut T."/>
            <person name="Ogas R."/>
            <person name="Tomko P."/>
            <person name="Gavelis G."/>
            <person name="Widhalm J.R."/>
            <person name="Wisecaver J.H."/>
        </authorList>
    </citation>
    <scope>NUCLEOTIDE SEQUENCE</scope>
    <source>
        <strain evidence="1">ECLA1</strain>
    </source>
</reference>
<protein>
    <submittedName>
        <fullName evidence="1">Uncharacterized protein</fullName>
    </submittedName>
</protein>
<dbReference type="Proteomes" id="UP001283361">
    <property type="component" value="Unassembled WGS sequence"/>
</dbReference>
<evidence type="ECO:0000313" key="1">
    <source>
        <dbReference type="EMBL" id="KAK3746356.1"/>
    </source>
</evidence>
<accession>A0AAE0YI38</accession>
<dbReference type="AlphaFoldDB" id="A0AAE0YI38"/>
<gene>
    <name evidence="1" type="ORF">RRG08_017713</name>
</gene>
<dbReference type="EMBL" id="JAWDGP010006150">
    <property type="protein sequence ID" value="KAK3746356.1"/>
    <property type="molecule type" value="Genomic_DNA"/>
</dbReference>
<keyword evidence="2" id="KW-1185">Reference proteome</keyword>
<evidence type="ECO:0000313" key="2">
    <source>
        <dbReference type="Proteomes" id="UP001283361"/>
    </source>
</evidence>
<name>A0AAE0YI38_9GAST</name>
<sequence length="136" mass="15468">MEIWGKAASKWFAVNQRTSWEQRQRGRFQYTNHKPSQRQNQMDVMKRNAFTLLGENSACLSQRKLRSSLRPGFPSHQVALGGFPPEPQVMGLRARPPTGAACSLDQITGSSAEYTADTIHFKLLQHLYTSRKPRAH</sequence>
<comment type="caution">
    <text evidence="1">The sequence shown here is derived from an EMBL/GenBank/DDBJ whole genome shotgun (WGS) entry which is preliminary data.</text>
</comment>
<organism evidence="1 2">
    <name type="scientific">Elysia crispata</name>
    <name type="common">lettuce slug</name>
    <dbReference type="NCBI Taxonomy" id="231223"/>
    <lineage>
        <taxon>Eukaryota</taxon>
        <taxon>Metazoa</taxon>
        <taxon>Spiralia</taxon>
        <taxon>Lophotrochozoa</taxon>
        <taxon>Mollusca</taxon>
        <taxon>Gastropoda</taxon>
        <taxon>Heterobranchia</taxon>
        <taxon>Euthyneura</taxon>
        <taxon>Panpulmonata</taxon>
        <taxon>Sacoglossa</taxon>
        <taxon>Placobranchoidea</taxon>
        <taxon>Plakobranchidae</taxon>
        <taxon>Elysia</taxon>
    </lineage>
</organism>